<proteinExistence type="predicted"/>
<name>A0A1G2FI64_9BACT</name>
<dbReference type="InterPro" id="IPR035093">
    <property type="entry name" value="RelE/ParE_toxin_dom_sf"/>
</dbReference>
<gene>
    <name evidence="1" type="ORF">A3J64_01385</name>
</gene>
<dbReference type="EMBL" id="MHNB01000013">
    <property type="protein sequence ID" value="OGZ37268.1"/>
    <property type="molecule type" value="Genomic_DNA"/>
</dbReference>
<evidence type="ECO:0008006" key="3">
    <source>
        <dbReference type="Google" id="ProtNLM"/>
    </source>
</evidence>
<accession>A0A1G2FI64</accession>
<dbReference type="Proteomes" id="UP000177061">
    <property type="component" value="Unassembled WGS sequence"/>
</dbReference>
<dbReference type="AlphaFoldDB" id="A0A1G2FI64"/>
<comment type="caution">
    <text evidence="1">The sequence shown here is derived from an EMBL/GenBank/DDBJ whole genome shotgun (WGS) entry which is preliminary data.</text>
</comment>
<sequence>MLIIYPSKKFEKSYKQLPKQIKIKAKQKDLIFRENPFDSRLKTHKLKGELKECYAYSVDYSYRVLFHFINRKTVLYLDIGTHRIYQ</sequence>
<protein>
    <recommendedName>
        <fullName evidence="3">Toxin YoeB</fullName>
    </recommendedName>
</protein>
<evidence type="ECO:0000313" key="2">
    <source>
        <dbReference type="Proteomes" id="UP000177061"/>
    </source>
</evidence>
<reference evidence="1 2" key="1">
    <citation type="journal article" date="2016" name="Nat. Commun.">
        <title>Thousands of microbial genomes shed light on interconnected biogeochemical processes in an aquifer system.</title>
        <authorList>
            <person name="Anantharaman K."/>
            <person name="Brown C.T."/>
            <person name="Hug L.A."/>
            <person name="Sharon I."/>
            <person name="Castelle C.J."/>
            <person name="Probst A.J."/>
            <person name="Thomas B.C."/>
            <person name="Singh A."/>
            <person name="Wilkins M.J."/>
            <person name="Karaoz U."/>
            <person name="Brodie E.L."/>
            <person name="Williams K.H."/>
            <person name="Hubbard S.S."/>
            <person name="Banfield J.F."/>
        </authorList>
    </citation>
    <scope>NUCLEOTIDE SEQUENCE [LARGE SCALE GENOMIC DNA]</scope>
</reference>
<dbReference type="SUPFAM" id="SSF143011">
    <property type="entry name" value="RelE-like"/>
    <property type="match status" value="1"/>
</dbReference>
<evidence type="ECO:0000313" key="1">
    <source>
        <dbReference type="EMBL" id="OGZ37268.1"/>
    </source>
</evidence>
<dbReference type="STRING" id="1801997.A3J64_01385"/>
<organism evidence="1 2">
    <name type="scientific">Candidatus Portnoybacteria bacterium RIFCSPHIGHO2_12_FULL_38_9</name>
    <dbReference type="NCBI Taxonomy" id="1801997"/>
    <lineage>
        <taxon>Bacteria</taxon>
        <taxon>Candidatus Portnoyibacteriota</taxon>
    </lineage>
</organism>
<dbReference type="Gene3D" id="3.30.2310.20">
    <property type="entry name" value="RelE-like"/>
    <property type="match status" value="1"/>
</dbReference>